<evidence type="ECO:0000259" key="1">
    <source>
        <dbReference type="PROSITE" id="PS01031"/>
    </source>
</evidence>
<sequence length="38" mass="4203">MTGIRTEDVSAAYENGVLKLTLPKKQETLPTSRKLEIA</sequence>
<gene>
    <name evidence="2" type="ORF">SDC9_134922</name>
</gene>
<dbReference type="Pfam" id="PF00011">
    <property type="entry name" value="HSP20"/>
    <property type="match status" value="1"/>
</dbReference>
<dbReference type="EMBL" id="VSSQ01035569">
    <property type="protein sequence ID" value="MPM87822.1"/>
    <property type="molecule type" value="Genomic_DNA"/>
</dbReference>
<reference evidence="2" key="1">
    <citation type="submission" date="2019-08" db="EMBL/GenBank/DDBJ databases">
        <authorList>
            <person name="Kucharzyk K."/>
            <person name="Murdoch R.W."/>
            <person name="Higgins S."/>
            <person name="Loffler F."/>
        </authorList>
    </citation>
    <scope>NUCLEOTIDE SEQUENCE</scope>
</reference>
<protein>
    <recommendedName>
        <fullName evidence="1">SHSP domain-containing protein</fullName>
    </recommendedName>
</protein>
<dbReference type="InterPro" id="IPR002068">
    <property type="entry name" value="A-crystallin/Hsp20_dom"/>
</dbReference>
<feature type="domain" description="SHSP" evidence="1">
    <location>
        <begin position="1"/>
        <end position="38"/>
    </location>
</feature>
<name>A0A645DGW3_9ZZZZ</name>
<dbReference type="PROSITE" id="PS01031">
    <property type="entry name" value="SHSP"/>
    <property type="match status" value="1"/>
</dbReference>
<dbReference type="Gene3D" id="2.60.40.790">
    <property type="match status" value="1"/>
</dbReference>
<proteinExistence type="predicted"/>
<dbReference type="AlphaFoldDB" id="A0A645DGW3"/>
<accession>A0A645DGW3</accession>
<evidence type="ECO:0000313" key="2">
    <source>
        <dbReference type="EMBL" id="MPM87822.1"/>
    </source>
</evidence>
<comment type="caution">
    <text evidence="2">The sequence shown here is derived from an EMBL/GenBank/DDBJ whole genome shotgun (WGS) entry which is preliminary data.</text>
</comment>
<organism evidence="2">
    <name type="scientific">bioreactor metagenome</name>
    <dbReference type="NCBI Taxonomy" id="1076179"/>
    <lineage>
        <taxon>unclassified sequences</taxon>
        <taxon>metagenomes</taxon>
        <taxon>ecological metagenomes</taxon>
    </lineage>
</organism>
<dbReference type="InterPro" id="IPR008978">
    <property type="entry name" value="HSP20-like_chaperone"/>
</dbReference>
<dbReference type="SUPFAM" id="SSF49764">
    <property type="entry name" value="HSP20-like chaperones"/>
    <property type="match status" value="1"/>
</dbReference>